<dbReference type="Gene3D" id="3.40.50.1820">
    <property type="entry name" value="alpha/beta hydrolase"/>
    <property type="match status" value="1"/>
</dbReference>
<evidence type="ECO:0000313" key="4">
    <source>
        <dbReference type="Proteomes" id="UP000306038"/>
    </source>
</evidence>
<dbReference type="PANTHER" id="PTHR42776:SF27">
    <property type="entry name" value="DIPEPTIDYL PEPTIDASE FAMILY MEMBER 6"/>
    <property type="match status" value="1"/>
</dbReference>
<reference evidence="3 4" key="1">
    <citation type="submission" date="2019-01" db="EMBL/GenBank/DDBJ databases">
        <authorList>
            <person name="B I."/>
            <person name="Ch S."/>
            <person name="Ch V.R."/>
        </authorList>
    </citation>
    <scope>NUCLEOTIDE SEQUENCE [LARGE SCALE GENOMIC DNA]</scope>
    <source>
        <strain evidence="3 4">JC507</strain>
    </source>
</reference>
<proteinExistence type="predicted"/>
<comment type="caution">
    <text evidence="3">The sequence shown here is derived from an EMBL/GenBank/DDBJ whole genome shotgun (WGS) entry which is preliminary data.</text>
</comment>
<evidence type="ECO:0000259" key="2">
    <source>
        <dbReference type="Pfam" id="PF00326"/>
    </source>
</evidence>
<keyword evidence="4" id="KW-1185">Reference proteome</keyword>
<dbReference type="PANTHER" id="PTHR42776">
    <property type="entry name" value="SERINE PEPTIDASE S9 FAMILY MEMBER"/>
    <property type="match status" value="1"/>
</dbReference>
<protein>
    <submittedName>
        <fullName evidence="3">S9 family peptidase</fullName>
    </submittedName>
</protein>
<organism evidence="3 4">
    <name type="scientific">Chryseobacterium candidae</name>
    <dbReference type="NCBI Taxonomy" id="1978493"/>
    <lineage>
        <taxon>Bacteria</taxon>
        <taxon>Pseudomonadati</taxon>
        <taxon>Bacteroidota</taxon>
        <taxon>Flavobacteriia</taxon>
        <taxon>Flavobacteriales</taxon>
        <taxon>Weeksellaceae</taxon>
        <taxon>Chryseobacterium group</taxon>
        <taxon>Chryseobacterium</taxon>
    </lineage>
</organism>
<name>A0ABY2R4E7_9FLAO</name>
<keyword evidence="1" id="KW-0378">Hydrolase</keyword>
<dbReference type="SUPFAM" id="SSF82171">
    <property type="entry name" value="DPP6 N-terminal domain-like"/>
    <property type="match status" value="1"/>
</dbReference>
<dbReference type="InterPro" id="IPR001375">
    <property type="entry name" value="Peptidase_S9_cat"/>
</dbReference>
<evidence type="ECO:0000256" key="1">
    <source>
        <dbReference type="ARBA" id="ARBA00022801"/>
    </source>
</evidence>
<dbReference type="Proteomes" id="UP000306038">
    <property type="component" value="Unassembled WGS sequence"/>
</dbReference>
<dbReference type="SUPFAM" id="SSF53474">
    <property type="entry name" value="alpha/beta-Hydrolases"/>
    <property type="match status" value="1"/>
</dbReference>
<feature type="domain" description="Peptidase S9 prolyl oligopeptidase catalytic" evidence="2">
    <location>
        <begin position="660"/>
        <end position="831"/>
    </location>
</feature>
<dbReference type="Pfam" id="PF00326">
    <property type="entry name" value="Peptidase_S9"/>
    <property type="match status" value="1"/>
</dbReference>
<gene>
    <name evidence="3" type="ORF">EK417_16170</name>
</gene>
<evidence type="ECO:0000313" key="3">
    <source>
        <dbReference type="EMBL" id="THV57552.1"/>
    </source>
</evidence>
<dbReference type="EMBL" id="SDLV01000031">
    <property type="protein sequence ID" value="THV57552.1"/>
    <property type="molecule type" value="Genomic_DNA"/>
</dbReference>
<accession>A0ABY2R4E7</accession>
<dbReference type="RefSeq" id="WP_136522733.1">
    <property type="nucleotide sequence ID" value="NZ_SDLV01000031.1"/>
</dbReference>
<dbReference type="InterPro" id="IPR029058">
    <property type="entry name" value="AB_hydrolase_fold"/>
</dbReference>
<sequence length="846" mass="98060">MMDIKASHIDYITFKSFLWRNFSVVVWILWIFLLIIMPQNLSAQRYEHLEKLVKDTEEMKFPEASDNGKWLAWYIFSVDGTKKMLLQRTGDKDHRTERKNIDFIIWVGNDLAIQTKDTLEYLYPETGKFRFFYHVKKCIYNKQQHAFMVLYTEKDESRLEVYDTDLSLRQSISGIQHIYSEGDETIARRKTGDLIEALILKNGVFETIFSTHDELSNILPSGMKQKGFVIQTRKKGKTNLYYVSQDKKQYIFDGSSYADYDQMMLNPSRSDNSIALKLGKRILPAKGMVDIWYGTDFDLKKHAKVVTEFIRVDWEPVSGKQVLMTRSGYFEETAIGHSRYLMYETDKQQVDKMDKAGGNSFDRLYLWNAVTGTYTLITDLRKQMVISPSGQYLLIQRENNWQLYNTLTLVMEDVKVSAAMVPYFISGKEVLWVGGNRILEYNLTTQKKKEIFTASDDSEIELVDFTRISTELGYGRDFRTTDIKKSLLLKITDSKNSYTSYASLKNSRLQIIQQPTPDEITELKRMNEDENYYWIEENYNKRPGLVVKKGKEDSKVMYVSEENNQKFEQAELIKISYKGSDGETISGALYMPLGYDRSKKYPVVIHVYEKQDYMTKRFLRPSFSNPTGLNIPLLMEEGFAVLLADISQSDKGAGISALESINNALDELQKIRNVDMTKIGLMGQSFGGYETNFIAGHSNRFAAYVSGSAVSDVVRTYYGYNYHFNAPDYYRYEGRQYWFKATLAENPGKYIKNNPIMFAQNVSAPMLLWTGADDGNVSPEGTKSMFIALRKYRKPVIALFYDKEGHSLSRAEAQKDLTLKILDWFNYHLKNEKNIPWIQKYIKGAQ</sequence>